<dbReference type="InterPro" id="IPR011711">
    <property type="entry name" value="GntR_C"/>
</dbReference>
<keyword evidence="2 6" id="KW-0238">DNA-binding</keyword>
<evidence type="ECO:0000259" key="5">
    <source>
        <dbReference type="PROSITE" id="PS50949"/>
    </source>
</evidence>
<dbReference type="PROSITE" id="PS50949">
    <property type="entry name" value="HTH_GNTR"/>
    <property type="match status" value="1"/>
</dbReference>
<organism evidence="6 7">
    <name type="scientific">Cohaesibacter marisflavi</name>
    <dbReference type="NCBI Taxonomy" id="655353"/>
    <lineage>
        <taxon>Bacteria</taxon>
        <taxon>Pseudomonadati</taxon>
        <taxon>Pseudomonadota</taxon>
        <taxon>Alphaproteobacteria</taxon>
        <taxon>Hyphomicrobiales</taxon>
        <taxon>Cohaesibacteraceae</taxon>
    </lineage>
</organism>
<feature type="domain" description="HTH gntR-type" evidence="5">
    <location>
        <begin position="23"/>
        <end position="93"/>
    </location>
</feature>
<dbReference type="SMART" id="SM00345">
    <property type="entry name" value="HTH_GNTR"/>
    <property type="match status" value="1"/>
</dbReference>
<dbReference type="PANTHER" id="PTHR43537">
    <property type="entry name" value="TRANSCRIPTIONAL REGULATOR, GNTR FAMILY"/>
    <property type="match status" value="1"/>
</dbReference>
<sequence>MSIEDDLGRRAVSPHHTLSSRRRKRPDVIADKVRDQIVTADLRVGDRIPADWVTPETLNASRGTVREALKILEIEGLIVSKTGPGGGLFVSSIDPEDAIRFLDNLFLAEPPSISDIYALRKQLEPVLAAEVAGTLSNEQFVHLQSLIYLYQDEPVSAEDEYRQRLAELDFHSGLANLSKNRLMGFVCRFLHSLLQDKSECRAIYSEPTPWGQREMGVNYQVKLLRALKMGDALLASAIMREHMIEAEKFMIERAVLLRK</sequence>
<reference evidence="6 7" key="1">
    <citation type="submission" date="2016-10" db="EMBL/GenBank/DDBJ databases">
        <authorList>
            <person name="de Groot N.N."/>
        </authorList>
    </citation>
    <scope>NUCLEOTIDE SEQUENCE [LARGE SCALE GENOMIC DNA]</scope>
    <source>
        <strain evidence="6 7">CGMCC 1.9157</strain>
    </source>
</reference>
<keyword evidence="1" id="KW-0805">Transcription regulation</keyword>
<keyword evidence="7" id="KW-1185">Reference proteome</keyword>
<dbReference type="Pfam" id="PF00392">
    <property type="entry name" value="GntR"/>
    <property type="match status" value="1"/>
</dbReference>
<dbReference type="SUPFAM" id="SSF48008">
    <property type="entry name" value="GntR ligand-binding domain-like"/>
    <property type="match status" value="1"/>
</dbReference>
<dbReference type="SUPFAM" id="SSF46785">
    <property type="entry name" value="Winged helix' DNA-binding domain"/>
    <property type="match status" value="1"/>
</dbReference>
<accession>A0A1I5AN14</accession>
<dbReference type="InterPro" id="IPR000524">
    <property type="entry name" value="Tscrpt_reg_HTH_GntR"/>
</dbReference>
<dbReference type="EMBL" id="FOVR01000001">
    <property type="protein sequence ID" value="SFN63861.1"/>
    <property type="molecule type" value="Genomic_DNA"/>
</dbReference>
<gene>
    <name evidence="6" type="ORF">SAMN04488056_101552</name>
</gene>
<dbReference type="PANTHER" id="PTHR43537:SF5">
    <property type="entry name" value="UXU OPERON TRANSCRIPTIONAL REGULATOR"/>
    <property type="match status" value="1"/>
</dbReference>
<dbReference type="InterPro" id="IPR008920">
    <property type="entry name" value="TF_FadR/GntR_C"/>
</dbReference>
<proteinExistence type="predicted"/>
<dbReference type="InterPro" id="IPR036390">
    <property type="entry name" value="WH_DNA-bd_sf"/>
</dbReference>
<dbReference type="Gene3D" id="1.10.10.10">
    <property type="entry name" value="Winged helix-like DNA-binding domain superfamily/Winged helix DNA-binding domain"/>
    <property type="match status" value="1"/>
</dbReference>
<evidence type="ECO:0000256" key="2">
    <source>
        <dbReference type="ARBA" id="ARBA00023125"/>
    </source>
</evidence>
<dbReference type="GO" id="GO:0003677">
    <property type="term" value="F:DNA binding"/>
    <property type="evidence" value="ECO:0007669"/>
    <property type="project" value="UniProtKB-KW"/>
</dbReference>
<dbReference type="Pfam" id="PF07729">
    <property type="entry name" value="FCD"/>
    <property type="match status" value="1"/>
</dbReference>
<dbReference type="InterPro" id="IPR036388">
    <property type="entry name" value="WH-like_DNA-bd_sf"/>
</dbReference>
<evidence type="ECO:0000313" key="6">
    <source>
        <dbReference type="EMBL" id="SFN63861.1"/>
    </source>
</evidence>
<evidence type="ECO:0000256" key="3">
    <source>
        <dbReference type="ARBA" id="ARBA00023163"/>
    </source>
</evidence>
<evidence type="ECO:0000256" key="1">
    <source>
        <dbReference type="ARBA" id="ARBA00023015"/>
    </source>
</evidence>
<protein>
    <submittedName>
        <fullName evidence="6">DNA-binding transcriptional regulator, FadR family</fullName>
    </submittedName>
</protein>
<dbReference type="SMART" id="SM00895">
    <property type="entry name" value="FCD"/>
    <property type="match status" value="1"/>
</dbReference>
<evidence type="ECO:0000256" key="4">
    <source>
        <dbReference type="SAM" id="MobiDB-lite"/>
    </source>
</evidence>
<feature type="region of interest" description="Disordered" evidence="4">
    <location>
        <begin position="1"/>
        <end position="25"/>
    </location>
</feature>
<dbReference type="GO" id="GO:0003700">
    <property type="term" value="F:DNA-binding transcription factor activity"/>
    <property type="evidence" value="ECO:0007669"/>
    <property type="project" value="InterPro"/>
</dbReference>
<dbReference type="RefSeq" id="WP_090068576.1">
    <property type="nucleotide sequence ID" value="NZ_FOVR01000001.1"/>
</dbReference>
<dbReference type="STRING" id="655353.SAMN04488056_101552"/>
<dbReference type="Proteomes" id="UP000199236">
    <property type="component" value="Unassembled WGS sequence"/>
</dbReference>
<dbReference type="AlphaFoldDB" id="A0A1I5AN14"/>
<evidence type="ECO:0000313" key="7">
    <source>
        <dbReference type="Proteomes" id="UP000199236"/>
    </source>
</evidence>
<dbReference type="Gene3D" id="1.20.120.530">
    <property type="entry name" value="GntR ligand-binding domain-like"/>
    <property type="match status" value="1"/>
</dbReference>
<name>A0A1I5AN14_9HYPH</name>
<dbReference type="CDD" id="cd07377">
    <property type="entry name" value="WHTH_GntR"/>
    <property type="match status" value="1"/>
</dbReference>
<keyword evidence="3" id="KW-0804">Transcription</keyword>
<dbReference type="OrthoDB" id="7989071at2"/>